<dbReference type="PANTHER" id="PTHR31286">
    <property type="entry name" value="GLYCINE-RICH CELL WALL STRUCTURAL PROTEIN 1.8-LIKE"/>
    <property type="match status" value="1"/>
</dbReference>
<dbReference type="AlphaFoldDB" id="A0A251QDQ1"/>
<dbReference type="InterPro" id="IPR025836">
    <property type="entry name" value="Zn_knuckle_CX2CX4HX4C"/>
</dbReference>
<feature type="region of interest" description="Disordered" evidence="2">
    <location>
        <begin position="173"/>
        <end position="239"/>
    </location>
</feature>
<keyword evidence="1" id="KW-0862">Zinc</keyword>
<reference evidence="4 5" key="1">
    <citation type="journal article" date="2013" name="Nat. Genet.">
        <title>The high-quality draft genome of peach (Prunus persica) identifies unique patterns of genetic diversity, domestication and genome evolution.</title>
        <authorList>
            <consortium name="International Peach Genome Initiative"/>
            <person name="Verde I."/>
            <person name="Abbott A.G."/>
            <person name="Scalabrin S."/>
            <person name="Jung S."/>
            <person name="Shu S."/>
            <person name="Marroni F."/>
            <person name="Zhebentyayeva T."/>
            <person name="Dettori M.T."/>
            <person name="Grimwood J."/>
            <person name="Cattonaro F."/>
            <person name="Zuccolo A."/>
            <person name="Rossini L."/>
            <person name="Jenkins J."/>
            <person name="Vendramin E."/>
            <person name="Meisel L.A."/>
            <person name="Decroocq V."/>
            <person name="Sosinski B."/>
            <person name="Prochnik S."/>
            <person name="Mitros T."/>
            <person name="Policriti A."/>
            <person name="Cipriani G."/>
            <person name="Dondini L."/>
            <person name="Ficklin S."/>
            <person name="Goodstein D.M."/>
            <person name="Xuan P."/>
            <person name="Del Fabbro C."/>
            <person name="Aramini V."/>
            <person name="Copetti D."/>
            <person name="Gonzalez S."/>
            <person name="Horner D.S."/>
            <person name="Falchi R."/>
            <person name="Lucas S."/>
            <person name="Mica E."/>
            <person name="Maldonado J."/>
            <person name="Lazzari B."/>
            <person name="Bielenberg D."/>
            <person name="Pirona R."/>
            <person name="Miculan M."/>
            <person name="Barakat A."/>
            <person name="Testolin R."/>
            <person name="Stella A."/>
            <person name="Tartarini S."/>
            <person name="Tonutti P."/>
            <person name="Arus P."/>
            <person name="Orellana A."/>
            <person name="Wells C."/>
            <person name="Main D."/>
            <person name="Vizzotto G."/>
            <person name="Silva H."/>
            <person name="Salamini F."/>
            <person name="Schmutz J."/>
            <person name="Morgante M."/>
            <person name="Rokhsar D.S."/>
        </authorList>
    </citation>
    <scope>NUCLEOTIDE SEQUENCE [LARGE SCALE GENOMIC DNA]</scope>
    <source>
        <strain evidence="5">cv. Nemared</strain>
    </source>
</reference>
<dbReference type="InterPro" id="IPR040256">
    <property type="entry name" value="At4g02000-like"/>
</dbReference>
<dbReference type="GO" id="GO:0003676">
    <property type="term" value="F:nucleic acid binding"/>
    <property type="evidence" value="ECO:0007669"/>
    <property type="project" value="InterPro"/>
</dbReference>
<organism evidence="4 5">
    <name type="scientific">Prunus persica</name>
    <name type="common">Peach</name>
    <name type="synonym">Amygdalus persica</name>
    <dbReference type="NCBI Taxonomy" id="3760"/>
    <lineage>
        <taxon>Eukaryota</taxon>
        <taxon>Viridiplantae</taxon>
        <taxon>Streptophyta</taxon>
        <taxon>Embryophyta</taxon>
        <taxon>Tracheophyta</taxon>
        <taxon>Spermatophyta</taxon>
        <taxon>Magnoliopsida</taxon>
        <taxon>eudicotyledons</taxon>
        <taxon>Gunneridae</taxon>
        <taxon>Pentapetalae</taxon>
        <taxon>rosids</taxon>
        <taxon>fabids</taxon>
        <taxon>Rosales</taxon>
        <taxon>Rosaceae</taxon>
        <taxon>Amygdaloideae</taxon>
        <taxon>Amygdaleae</taxon>
        <taxon>Prunus</taxon>
    </lineage>
</organism>
<feature type="compositionally biased region" description="Polar residues" evidence="2">
    <location>
        <begin position="213"/>
        <end position="239"/>
    </location>
</feature>
<feature type="compositionally biased region" description="Basic and acidic residues" evidence="2">
    <location>
        <begin position="191"/>
        <end position="211"/>
    </location>
</feature>
<dbReference type="EMBL" id="CM007652">
    <property type="protein sequence ID" value="ONI21966.1"/>
    <property type="molecule type" value="Genomic_DNA"/>
</dbReference>
<protein>
    <recommendedName>
        <fullName evidence="3">CCHC-type domain-containing protein</fullName>
    </recommendedName>
</protein>
<dbReference type="eggNOG" id="ENOG502T18I">
    <property type="taxonomic scope" value="Eukaryota"/>
</dbReference>
<proteinExistence type="predicted"/>
<name>A0A251QDQ1_PRUPE</name>
<dbReference type="PROSITE" id="PS50158">
    <property type="entry name" value="ZF_CCHC"/>
    <property type="match status" value="1"/>
</dbReference>
<feature type="domain" description="CCHC-type" evidence="3">
    <location>
        <begin position="133"/>
        <end position="146"/>
    </location>
</feature>
<dbReference type="Gramene" id="ONI21966">
    <property type="protein sequence ID" value="ONI21966"/>
    <property type="gene ID" value="PRUPE_2G099000"/>
</dbReference>
<keyword evidence="1" id="KW-0479">Metal-binding</keyword>
<gene>
    <name evidence="4" type="ORF">PRUPE_2G099000</name>
</gene>
<keyword evidence="5" id="KW-1185">Reference proteome</keyword>
<dbReference type="Proteomes" id="UP000006882">
    <property type="component" value="Chromosome G2"/>
</dbReference>
<evidence type="ECO:0000256" key="1">
    <source>
        <dbReference type="PROSITE-ProRule" id="PRU00047"/>
    </source>
</evidence>
<dbReference type="InterPro" id="IPR001878">
    <property type="entry name" value="Znf_CCHC"/>
</dbReference>
<evidence type="ECO:0000259" key="3">
    <source>
        <dbReference type="PROSITE" id="PS50158"/>
    </source>
</evidence>
<sequence>MLEIWDLVGEVNIKELLGNHFLFTFGRTEDKEKEPDGTVAPSKTNLKFVDFWVQIRNVPLLKMTEKLARSIRDRIGKCIDTSRSEGGELVGGFMRIRVQIDTTKPLWRGLRITFPRGSTDLVAFVYEKLPKLCFGCGKIGHIFQDCNYVPEQQKRATYQPYGRFLTLRGYGHAQSSNSQSYDSISEEEEENRGNKRNSDAGKQKNVPREFSDAVSSPTKKKQTSSLEVSNKIQAVSSQL</sequence>
<accession>A0A251QDQ1</accession>
<evidence type="ECO:0000313" key="5">
    <source>
        <dbReference type="Proteomes" id="UP000006882"/>
    </source>
</evidence>
<dbReference type="PANTHER" id="PTHR31286:SF178">
    <property type="entry name" value="DUF4283 DOMAIN-CONTAINING PROTEIN"/>
    <property type="match status" value="1"/>
</dbReference>
<evidence type="ECO:0000313" key="4">
    <source>
        <dbReference type="EMBL" id="ONI21966.1"/>
    </source>
</evidence>
<dbReference type="Pfam" id="PF14392">
    <property type="entry name" value="zf-CCHC_4"/>
    <property type="match status" value="1"/>
</dbReference>
<keyword evidence="1" id="KW-0863">Zinc-finger</keyword>
<dbReference type="GO" id="GO:0008270">
    <property type="term" value="F:zinc ion binding"/>
    <property type="evidence" value="ECO:0007669"/>
    <property type="project" value="UniProtKB-KW"/>
</dbReference>
<evidence type="ECO:0000256" key="2">
    <source>
        <dbReference type="SAM" id="MobiDB-lite"/>
    </source>
</evidence>